<comment type="caution">
    <text evidence="6">The sequence shown here is derived from an EMBL/GenBank/DDBJ whole genome shotgun (WGS) entry which is preliminary data.</text>
</comment>
<evidence type="ECO:0000313" key="6">
    <source>
        <dbReference type="EMBL" id="MDQ0533560.1"/>
    </source>
</evidence>
<dbReference type="PANTHER" id="PTHR30118:SF15">
    <property type="entry name" value="TRANSCRIPTIONAL REGULATORY PROTEIN"/>
    <property type="match status" value="1"/>
</dbReference>
<evidence type="ECO:0000313" key="7">
    <source>
        <dbReference type="Proteomes" id="UP001244552"/>
    </source>
</evidence>
<dbReference type="InterPro" id="IPR005119">
    <property type="entry name" value="LysR_subst-bd"/>
</dbReference>
<dbReference type="Pfam" id="PF03466">
    <property type="entry name" value="LysR_substrate"/>
    <property type="match status" value="1"/>
</dbReference>
<dbReference type="InterPro" id="IPR036390">
    <property type="entry name" value="WH_DNA-bd_sf"/>
</dbReference>
<evidence type="ECO:0000256" key="3">
    <source>
        <dbReference type="ARBA" id="ARBA00023125"/>
    </source>
</evidence>
<dbReference type="Gene3D" id="3.40.190.10">
    <property type="entry name" value="Periplasmic binding protein-like II"/>
    <property type="match status" value="2"/>
</dbReference>
<dbReference type="Gene3D" id="1.10.10.10">
    <property type="entry name" value="Winged helix-like DNA-binding domain superfamily/Winged helix DNA-binding domain"/>
    <property type="match status" value="1"/>
</dbReference>
<proteinExistence type="inferred from homology"/>
<dbReference type="GO" id="GO:0003677">
    <property type="term" value="F:DNA binding"/>
    <property type="evidence" value="ECO:0007669"/>
    <property type="project" value="UniProtKB-KW"/>
</dbReference>
<evidence type="ECO:0000256" key="4">
    <source>
        <dbReference type="ARBA" id="ARBA00023163"/>
    </source>
</evidence>
<feature type="domain" description="HTH lysR-type" evidence="5">
    <location>
        <begin position="9"/>
        <end position="66"/>
    </location>
</feature>
<evidence type="ECO:0000259" key="5">
    <source>
        <dbReference type="PROSITE" id="PS50931"/>
    </source>
</evidence>
<dbReference type="InterPro" id="IPR000847">
    <property type="entry name" value="LysR_HTH_N"/>
</dbReference>
<dbReference type="SUPFAM" id="SSF53850">
    <property type="entry name" value="Periplasmic binding protein-like II"/>
    <property type="match status" value="1"/>
</dbReference>
<keyword evidence="4" id="KW-0804">Transcription</keyword>
<organism evidence="6 7">
    <name type="scientific">Azospirillum picis</name>
    <dbReference type="NCBI Taxonomy" id="488438"/>
    <lineage>
        <taxon>Bacteria</taxon>
        <taxon>Pseudomonadati</taxon>
        <taxon>Pseudomonadota</taxon>
        <taxon>Alphaproteobacteria</taxon>
        <taxon>Rhodospirillales</taxon>
        <taxon>Azospirillaceae</taxon>
        <taxon>Azospirillum</taxon>
    </lineage>
</organism>
<evidence type="ECO:0000256" key="1">
    <source>
        <dbReference type="ARBA" id="ARBA00009437"/>
    </source>
</evidence>
<dbReference type="InterPro" id="IPR036388">
    <property type="entry name" value="WH-like_DNA-bd_sf"/>
</dbReference>
<dbReference type="InterPro" id="IPR037402">
    <property type="entry name" value="YidZ_PBP2"/>
</dbReference>
<dbReference type="SUPFAM" id="SSF46785">
    <property type="entry name" value="Winged helix' DNA-binding domain"/>
    <property type="match status" value="1"/>
</dbReference>
<dbReference type="PANTHER" id="PTHR30118">
    <property type="entry name" value="HTH-TYPE TRANSCRIPTIONAL REGULATOR LEUO-RELATED"/>
    <property type="match status" value="1"/>
</dbReference>
<dbReference type="InterPro" id="IPR050389">
    <property type="entry name" value="LysR-type_TF"/>
</dbReference>
<keyword evidence="3 6" id="KW-0238">DNA-binding</keyword>
<protein>
    <submittedName>
        <fullName evidence="6">DNA-binding transcriptional LysR family regulator</fullName>
    </submittedName>
</protein>
<gene>
    <name evidence="6" type="ORF">QO018_002418</name>
</gene>
<comment type="similarity">
    <text evidence="1">Belongs to the LysR transcriptional regulatory family.</text>
</comment>
<keyword evidence="7" id="KW-1185">Reference proteome</keyword>
<reference evidence="6 7" key="1">
    <citation type="submission" date="2023-07" db="EMBL/GenBank/DDBJ databases">
        <title>Genomic Encyclopedia of Type Strains, Phase IV (KMG-IV): sequencing the most valuable type-strain genomes for metagenomic binning, comparative biology and taxonomic classification.</title>
        <authorList>
            <person name="Goeker M."/>
        </authorList>
    </citation>
    <scope>NUCLEOTIDE SEQUENCE [LARGE SCALE GENOMIC DNA]</scope>
    <source>
        <strain evidence="6 7">DSM 19922</strain>
    </source>
</reference>
<dbReference type="Proteomes" id="UP001244552">
    <property type="component" value="Unassembled WGS sequence"/>
</dbReference>
<keyword evidence="2" id="KW-0805">Transcription regulation</keyword>
<dbReference type="EMBL" id="JAUSVU010000007">
    <property type="protein sequence ID" value="MDQ0533560.1"/>
    <property type="molecule type" value="Genomic_DNA"/>
</dbReference>
<name>A0ABU0MJD4_9PROT</name>
<dbReference type="Pfam" id="PF00126">
    <property type="entry name" value="HTH_1"/>
    <property type="match status" value="1"/>
</dbReference>
<dbReference type="PROSITE" id="PS50931">
    <property type="entry name" value="HTH_LYSR"/>
    <property type="match status" value="1"/>
</dbReference>
<dbReference type="CDD" id="cd08417">
    <property type="entry name" value="PBP2_Nitroaromatics_like"/>
    <property type="match status" value="1"/>
</dbReference>
<evidence type="ECO:0000256" key="2">
    <source>
        <dbReference type="ARBA" id="ARBA00023015"/>
    </source>
</evidence>
<sequence>MIDIKAADMGLLVSLNALLDEENVTHAAARIGISQPAMSAQLARLRDLFQDPLLVPSGTGKGMVATQRAQAVKGPLRDALKAMLDAVNTPVAFDPAVSRRTFSIACNDNAAAILALPLIRQLRDHGWDGLRVAIRAIDEKTIRDQLEAGEVDVVVTSKASVPSGLRTQPLVSDTFAMAQRKNHPRGAAMPSLAEYAALHHVIVSGSGGGFHGVIDDLLARHGLSREVRISVHHYSLAPAVLEASDFVCTLPTLFLRRFPDTVDCLPLPFPAPAFHLFMGWHHRFDTDLSHRWLRERLASLPEAPHGGAASPNGST</sequence>
<accession>A0ABU0MJD4</accession>
<dbReference type="RefSeq" id="WP_209981961.1">
    <property type="nucleotide sequence ID" value="NZ_JAGINO010000007.1"/>
</dbReference>